<proteinExistence type="predicted"/>
<evidence type="ECO:0000313" key="3">
    <source>
        <dbReference type="EMBL" id="OJJ32771.1"/>
    </source>
</evidence>
<sequence length="343" mass="39514">MLFSQGPRRRNREKAIIITIFIICGLYFLFFAKGSSGEKHAATVPHENTAVKVESPSRDKQPGQVTAPQKTKTIQKDMVVASMKSDDTSWLFEHFPEWHKSIYVVDDKSAELTVKKNKGRESMVYLTYIIDNYHKLPETMLFIHSQRFQWHNDDPYYDGVPMLSRFQVPYLQRQGYVNLRCTWALGCPVEIHPHSDTHRENVHAGEYFKTGFMELFPGADVPEEVGVSCCAQFGVTRDKVLERSKKDYEHFREWLSETSLPDDLSGRIMEYSWHMIFGKEPVHCPKAEVCYCKVFGLCDLTCTSDGSCENRYSLPPYSSLPKGWPYVGWKGQEQDPTKGLPEV</sequence>
<dbReference type="Proteomes" id="UP000184383">
    <property type="component" value="Unassembled WGS sequence"/>
</dbReference>
<dbReference type="EMBL" id="KV878214">
    <property type="protein sequence ID" value="OJJ32771.1"/>
    <property type="molecule type" value="Genomic_DNA"/>
</dbReference>
<name>A0A1L9RCY5_ASPWE</name>
<dbReference type="PANTHER" id="PTHR37490">
    <property type="entry name" value="EXPRESSED PROTEIN"/>
    <property type="match status" value="1"/>
</dbReference>
<feature type="transmembrane region" description="Helical" evidence="2">
    <location>
        <begin position="15"/>
        <end position="32"/>
    </location>
</feature>
<dbReference type="VEuPathDB" id="FungiDB:ASPWEDRAFT_116157"/>
<keyword evidence="2" id="KW-0472">Membrane</keyword>
<dbReference type="OrthoDB" id="426718at2759"/>
<gene>
    <name evidence="3" type="ORF">ASPWEDRAFT_116157</name>
</gene>
<dbReference type="AlphaFoldDB" id="A0A1L9RCY5"/>
<dbReference type="PANTHER" id="PTHR37490:SF3">
    <property type="entry name" value="DUF3431 DOMAIN CONTAINING PROTEIN"/>
    <property type="match status" value="1"/>
</dbReference>
<keyword evidence="2" id="KW-0812">Transmembrane</keyword>
<evidence type="ECO:0000256" key="1">
    <source>
        <dbReference type="SAM" id="MobiDB-lite"/>
    </source>
</evidence>
<accession>A0A1L9RCY5</accession>
<keyword evidence="4" id="KW-1185">Reference proteome</keyword>
<keyword evidence="2" id="KW-1133">Transmembrane helix</keyword>
<evidence type="ECO:0000313" key="4">
    <source>
        <dbReference type="Proteomes" id="UP000184383"/>
    </source>
</evidence>
<dbReference type="RefSeq" id="XP_040686448.1">
    <property type="nucleotide sequence ID" value="XM_040828639.1"/>
</dbReference>
<feature type="region of interest" description="Disordered" evidence="1">
    <location>
        <begin position="48"/>
        <end position="71"/>
    </location>
</feature>
<dbReference type="Pfam" id="PF11913">
    <property type="entry name" value="DUF3431"/>
    <property type="match status" value="1"/>
</dbReference>
<dbReference type="GeneID" id="63744487"/>
<dbReference type="InterPro" id="IPR021838">
    <property type="entry name" value="DUF3431"/>
</dbReference>
<protein>
    <submittedName>
        <fullName evidence="3">Uncharacterized protein</fullName>
    </submittedName>
</protein>
<organism evidence="3 4">
    <name type="scientific">Aspergillus wentii DTO 134E9</name>
    <dbReference type="NCBI Taxonomy" id="1073089"/>
    <lineage>
        <taxon>Eukaryota</taxon>
        <taxon>Fungi</taxon>
        <taxon>Dikarya</taxon>
        <taxon>Ascomycota</taxon>
        <taxon>Pezizomycotina</taxon>
        <taxon>Eurotiomycetes</taxon>
        <taxon>Eurotiomycetidae</taxon>
        <taxon>Eurotiales</taxon>
        <taxon>Aspergillaceae</taxon>
        <taxon>Aspergillus</taxon>
        <taxon>Aspergillus subgen. Cremei</taxon>
    </lineage>
</organism>
<evidence type="ECO:0000256" key="2">
    <source>
        <dbReference type="SAM" id="Phobius"/>
    </source>
</evidence>
<reference evidence="4" key="1">
    <citation type="journal article" date="2017" name="Genome Biol.">
        <title>Comparative genomics reveals high biological diversity and specific adaptations in the industrially and medically important fungal genus Aspergillus.</title>
        <authorList>
            <person name="de Vries R.P."/>
            <person name="Riley R."/>
            <person name="Wiebenga A."/>
            <person name="Aguilar-Osorio G."/>
            <person name="Amillis S."/>
            <person name="Uchima C.A."/>
            <person name="Anderluh G."/>
            <person name="Asadollahi M."/>
            <person name="Askin M."/>
            <person name="Barry K."/>
            <person name="Battaglia E."/>
            <person name="Bayram O."/>
            <person name="Benocci T."/>
            <person name="Braus-Stromeyer S.A."/>
            <person name="Caldana C."/>
            <person name="Canovas D."/>
            <person name="Cerqueira G.C."/>
            <person name="Chen F."/>
            <person name="Chen W."/>
            <person name="Choi C."/>
            <person name="Clum A."/>
            <person name="Dos Santos R.A."/>
            <person name="Damasio A.R."/>
            <person name="Diallinas G."/>
            <person name="Emri T."/>
            <person name="Fekete E."/>
            <person name="Flipphi M."/>
            <person name="Freyberg S."/>
            <person name="Gallo A."/>
            <person name="Gournas C."/>
            <person name="Habgood R."/>
            <person name="Hainaut M."/>
            <person name="Harispe M.L."/>
            <person name="Henrissat B."/>
            <person name="Hilden K.S."/>
            <person name="Hope R."/>
            <person name="Hossain A."/>
            <person name="Karabika E."/>
            <person name="Karaffa L."/>
            <person name="Karanyi Z."/>
            <person name="Krasevec N."/>
            <person name="Kuo A."/>
            <person name="Kusch H."/>
            <person name="LaButti K."/>
            <person name="Lagendijk E.L."/>
            <person name="Lapidus A."/>
            <person name="Levasseur A."/>
            <person name="Lindquist E."/>
            <person name="Lipzen A."/>
            <person name="Logrieco A.F."/>
            <person name="MacCabe A."/>
            <person name="Maekelae M.R."/>
            <person name="Malavazi I."/>
            <person name="Melin P."/>
            <person name="Meyer V."/>
            <person name="Mielnichuk N."/>
            <person name="Miskei M."/>
            <person name="Molnar A.P."/>
            <person name="Mule G."/>
            <person name="Ngan C.Y."/>
            <person name="Orejas M."/>
            <person name="Orosz E."/>
            <person name="Ouedraogo J.P."/>
            <person name="Overkamp K.M."/>
            <person name="Park H.-S."/>
            <person name="Perrone G."/>
            <person name="Piumi F."/>
            <person name="Punt P.J."/>
            <person name="Ram A.F."/>
            <person name="Ramon A."/>
            <person name="Rauscher S."/>
            <person name="Record E."/>
            <person name="Riano-Pachon D.M."/>
            <person name="Robert V."/>
            <person name="Roehrig J."/>
            <person name="Ruller R."/>
            <person name="Salamov A."/>
            <person name="Salih N.S."/>
            <person name="Samson R.A."/>
            <person name="Sandor E."/>
            <person name="Sanguinetti M."/>
            <person name="Schuetze T."/>
            <person name="Sepcic K."/>
            <person name="Shelest E."/>
            <person name="Sherlock G."/>
            <person name="Sophianopoulou V."/>
            <person name="Squina F.M."/>
            <person name="Sun H."/>
            <person name="Susca A."/>
            <person name="Todd R.B."/>
            <person name="Tsang A."/>
            <person name="Unkles S.E."/>
            <person name="van de Wiele N."/>
            <person name="van Rossen-Uffink D."/>
            <person name="Oliveira J.V."/>
            <person name="Vesth T.C."/>
            <person name="Visser J."/>
            <person name="Yu J.-H."/>
            <person name="Zhou M."/>
            <person name="Andersen M.R."/>
            <person name="Archer D.B."/>
            <person name="Baker S.E."/>
            <person name="Benoit I."/>
            <person name="Brakhage A.A."/>
            <person name="Braus G.H."/>
            <person name="Fischer R."/>
            <person name="Frisvad J.C."/>
            <person name="Goldman G.H."/>
            <person name="Houbraken J."/>
            <person name="Oakley B."/>
            <person name="Pocsi I."/>
            <person name="Scazzocchio C."/>
            <person name="Seiboth B."/>
            <person name="vanKuyk P.A."/>
            <person name="Wortman J."/>
            <person name="Dyer P.S."/>
            <person name="Grigoriev I.V."/>
        </authorList>
    </citation>
    <scope>NUCLEOTIDE SEQUENCE [LARGE SCALE GENOMIC DNA]</scope>
    <source>
        <strain evidence="4">DTO 134E9</strain>
    </source>
</reference>